<evidence type="ECO:0000313" key="10">
    <source>
        <dbReference type="Proteomes" id="UP000541444"/>
    </source>
</evidence>
<comment type="similarity">
    <text evidence="1">Belongs to the cytidylyltransferase family.</text>
</comment>
<dbReference type="GO" id="GO:0004306">
    <property type="term" value="F:ethanolamine-phosphate cytidylyltransferase activity"/>
    <property type="evidence" value="ECO:0007669"/>
    <property type="project" value="InterPro"/>
</dbReference>
<evidence type="ECO:0000256" key="1">
    <source>
        <dbReference type="ARBA" id="ARBA00010101"/>
    </source>
</evidence>
<name>A0A7J7L1D9_9MAGN</name>
<gene>
    <name evidence="9" type="ORF">GIB67_035019</name>
</gene>
<dbReference type="AlphaFoldDB" id="A0A7J7L1D9"/>
<evidence type="ECO:0000256" key="2">
    <source>
        <dbReference type="ARBA" id="ARBA00022516"/>
    </source>
</evidence>
<evidence type="ECO:0008006" key="11">
    <source>
        <dbReference type="Google" id="ProtNLM"/>
    </source>
</evidence>
<keyword evidence="3" id="KW-0808">Transferase</keyword>
<evidence type="ECO:0000256" key="4">
    <source>
        <dbReference type="ARBA" id="ARBA00022695"/>
    </source>
</evidence>
<sequence length="134" mass="15016">MVEFENGCSDLLEVKASLVNGLLLQQSPGHENPVILASQTPFSVSGVEALMILVSVVKWVDEVILDAPYAITKEFMKKLFNEYKIDYIIHGDDPCLLPEELMLMPLLKRMVVISRSNALKECRAPTLLVLILLF</sequence>
<dbReference type="Gene3D" id="3.40.50.620">
    <property type="entry name" value="HUPs"/>
    <property type="match status" value="1"/>
</dbReference>
<keyword evidence="10" id="KW-1185">Reference proteome</keyword>
<evidence type="ECO:0000256" key="5">
    <source>
        <dbReference type="ARBA" id="ARBA00023098"/>
    </source>
</evidence>
<keyword evidence="5" id="KW-0443">Lipid metabolism</keyword>
<keyword evidence="6" id="KW-0594">Phospholipid biosynthesis</keyword>
<dbReference type="PANTHER" id="PTHR45780">
    <property type="entry name" value="ETHANOLAMINE-PHOSPHATE CYTIDYLYLTRANSFERASE"/>
    <property type="match status" value="1"/>
</dbReference>
<accession>A0A7J7L1D9</accession>
<evidence type="ECO:0000256" key="8">
    <source>
        <dbReference type="ARBA" id="ARBA00025707"/>
    </source>
</evidence>
<keyword evidence="2" id="KW-0444">Lipid biosynthesis</keyword>
<evidence type="ECO:0000256" key="6">
    <source>
        <dbReference type="ARBA" id="ARBA00023209"/>
    </source>
</evidence>
<dbReference type="InterPro" id="IPR044608">
    <property type="entry name" value="Ect1/PCYT2"/>
</dbReference>
<evidence type="ECO:0000256" key="7">
    <source>
        <dbReference type="ARBA" id="ARBA00023264"/>
    </source>
</evidence>
<dbReference type="GO" id="GO:0005737">
    <property type="term" value="C:cytoplasm"/>
    <property type="evidence" value="ECO:0007669"/>
    <property type="project" value="TreeGrafter"/>
</dbReference>
<dbReference type="EMBL" id="JACGCM010002693">
    <property type="protein sequence ID" value="KAF6136460.1"/>
    <property type="molecule type" value="Genomic_DNA"/>
</dbReference>
<reference evidence="9 10" key="1">
    <citation type="journal article" date="2020" name="IScience">
        <title>Genome Sequencing of the Endangered Kingdonia uniflora (Circaeasteraceae, Ranunculales) Reveals Potential Mechanisms of Evolutionary Specialization.</title>
        <authorList>
            <person name="Sun Y."/>
            <person name="Deng T."/>
            <person name="Zhang A."/>
            <person name="Moore M.J."/>
            <person name="Landis J.B."/>
            <person name="Lin N."/>
            <person name="Zhang H."/>
            <person name="Zhang X."/>
            <person name="Huang J."/>
            <person name="Zhang X."/>
            <person name="Sun H."/>
            <person name="Wang H."/>
        </authorList>
    </citation>
    <scope>NUCLEOTIDE SEQUENCE [LARGE SCALE GENOMIC DNA]</scope>
    <source>
        <strain evidence="9">TB1705</strain>
        <tissue evidence="9">Leaf</tissue>
    </source>
</reference>
<protein>
    <recommendedName>
        <fullName evidence="11">Ethanolamine-phosphate cytidylyltransferase</fullName>
    </recommendedName>
</protein>
<evidence type="ECO:0000313" key="9">
    <source>
        <dbReference type="EMBL" id="KAF6136460.1"/>
    </source>
</evidence>
<keyword evidence="4" id="KW-0548">Nucleotidyltransferase</keyword>
<dbReference type="InterPro" id="IPR014729">
    <property type="entry name" value="Rossmann-like_a/b/a_fold"/>
</dbReference>
<dbReference type="Proteomes" id="UP000541444">
    <property type="component" value="Unassembled WGS sequence"/>
</dbReference>
<dbReference type="OrthoDB" id="40021at2759"/>
<dbReference type="GO" id="GO:0006646">
    <property type="term" value="P:phosphatidylethanolamine biosynthetic process"/>
    <property type="evidence" value="ECO:0007669"/>
    <property type="project" value="InterPro"/>
</dbReference>
<dbReference type="PANTHER" id="PTHR45780:SF2">
    <property type="entry name" value="ETHANOLAMINE-PHOSPHATE CYTIDYLYLTRANSFERASE"/>
    <property type="match status" value="1"/>
</dbReference>
<comment type="caution">
    <text evidence="9">The sequence shown here is derived from an EMBL/GenBank/DDBJ whole genome shotgun (WGS) entry which is preliminary data.</text>
</comment>
<keyword evidence="7" id="KW-1208">Phospholipid metabolism</keyword>
<evidence type="ECO:0000256" key="3">
    <source>
        <dbReference type="ARBA" id="ARBA00022679"/>
    </source>
</evidence>
<organism evidence="9 10">
    <name type="scientific">Kingdonia uniflora</name>
    <dbReference type="NCBI Taxonomy" id="39325"/>
    <lineage>
        <taxon>Eukaryota</taxon>
        <taxon>Viridiplantae</taxon>
        <taxon>Streptophyta</taxon>
        <taxon>Embryophyta</taxon>
        <taxon>Tracheophyta</taxon>
        <taxon>Spermatophyta</taxon>
        <taxon>Magnoliopsida</taxon>
        <taxon>Ranunculales</taxon>
        <taxon>Circaeasteraceae</taxon>
        <taxon>Kingdonia</taxon>
    </lineage>
</organism>
<proteinExistence type="inferred from homology"/>
<comment type="pathway">
    <text evidence="8">Phospholipid metabolism.</text>
</comment>